<feature type="transmembrane region" description="Helical" evidence="2">
    <location>
        <begin position="110"/>
        <end position="130"/>
    </location>
</feature>
<evidence type="ECO:0000313" key="4">
    <source>
        <dbReference type="Proteomes" id="UP001332931"/>
    </source>
</evidence>
<keyword evidence="4" id="KW-1185">Reference proteome</keyword>
<feature type="region of interest" description="Disordered" evidence="1">
    <location>
        <begin position="1"/>
        <end position="92"/>
    </location>
</feature>
<keyword evidence="2" id="KW-0472">Membrane</keyword>
<sequence length="165" mass="16957">MTTTYTCPNCGESVPASQGEEDLVCPRCGGRVPTEAPRRARHFKTDVADPSGAGTSPAPEPASRQAPAPAVRPVPQPASAPEQEPAPTYVSPDKAAALERQRWYARRISLGAYLLVFGALLCVVGVLAGAAVCVPLGVVAAVAGVVALVVTGLLGRSRFGSPEAR</sequence>
<gene>
    <name evidence="3" type="ORF">VXJ25_02690</name>
</gene>
<name>A0ABU7R905_9ACTN</name>
<keyword evidence="2" id="KW-1133">Transmembrane helix</keyword>
<dbReference type="EMBL" id="JAZGJQ010000002">
    <property type="protein sequence ID" value="MEE6146909.1"/>
    <property type="molecule type" value="Genomic_DNA"/>
</dbReference>
<reference evidence="3 4" key="1">
    <citation type="submission" date="2024-01" db="EMBL/GenBank/DDBJ databases">
        <title>Description of Olsenella sp. nov., isolated from pig feces.</title>
        <authorList>
            <person name="Chang Y.-H."/>
        </authorList>
    </citation>
    <scope>NUCLEOTIDE SEQUENCE [LARGE SCALE GENOMIC DNA]</scope>
    <source>
        <strain evidence="3 4">YH-ols2223</strain>
    </source>
</reference>
<accession>A0ABU7R905</accession>
<evidence type="ECO:0000256" key="1">
    <source>
        <dbReference type="SAM" id="MobiDB-lite"/>
    </source>
</evidence>
<keyword evidence="2" id="KW-0812">Transmembrane</keyword>
<protein>
    <recommendedName>
        <fullName evidence="5">Zinc ribbon domain-containing protein</fullName>
    </recommendedName>
</protein>
<proteinExistence type="predicted"/>
<dbReference type="Gene3D" id="2.20.28.30">
    <property type="entry name" value="RNA polymerase ii, chain L"/>
    <property type="match status" value="1"/>
</dbReference>
<evidence type="ECO:0000256" key="2">
    <source>
        <dbReference type="SAM" id="Phobius"/>
    </source>
</evidence>
<dbReference type="RefSeq" id="WP_330957676.1">
    <property type="nucleotide sequence ID" value="NZ_JAZGJQ010000002.1"/>
</dbReference>
<comment type="caution">
    <text evidence="3">The sequence shown here is derived from an EMBL/GenBank/DDBJ whole genome shotgun (WGS) entry which is preliminary data.</text>
</comment>
<evidence type="ECO:0008006" key="5">
    <source>
        <dbReference type="Google" id="ProtNLM"/>
    </source>
</evidence>
<feature type="transmembrane region" description="Helical" evidence="2">
    <location>
        <begin position="136"/>
        <end position="155"/>
    </location>
</feature>
<evidence type="ECO:0000313" key="3">
    <source>
        <dbReference type="EMBL" id="MEE6146909.1"/>
    </source>
</evidence>
<dbReference type="Proteomes" id="UP001332931">
    <property type="component" value="Unassembled WGS sequence"/>
</dbReference>
<organism evidence="3 4">
    <name type="scientific">Olsenella absiana</name>
    <dbReference type="NCBI Taxonomy" id="3115222"/>
    <lineage>
        <taxon>Bacteria</taxon>
        <taxon>Bacillati</taxon>
        <taxon>Actinomycetota</taxon>
        <taxon>Coriobacteriia</taxon>
        <taxon>Coriobacteriales</taxon>
        <taxon>Atopobiaceae</taxon>
        <taxon>Olsenella</taxon>
    </lineage>
</organism>